<evidence type="ECO:0000256" key="3">
    <source>
        <dbReference type="ARBA" id="ARBA00005760"/>
    </source>
</evidence>
<dbReference type="EMBL" id="HBIP01014966">
    <property type="protein sequence ID" value="CAE0493653.1"/>
    <property type="molecule type" value="Transcribed_RNA"/>
</dbReference>
<evidence type="ECO:0000256" key="12">
    <source>
        <dbReference type="ARBA" id="ARBA00023242"/>
    </source>
</evidence>
<organism evidence="14">
    <name type="scientific">Dunaliella tertiolecta</name>
    <name type="common">Green alga</name>
    <dbReference type="NCBI Taxonomy" id="3047"/>
    <lineage>
        <taxon>Eukaryota</taxon>
        <taxon>Viridiplantae</taxon>
        <taxon>Chlorophyta</taxon>
        <taxon>core chlorophytes</taxon>
        <taxon>Chlorophyceae</taxon>
        <taxon>CS clade</taxon>
        <taxon>Chlamydomonadales</taxon>
        <taxon>Dunaliellaceae</taxon>
        <taxon>Dunaliella</taxon>
    </lineage>
</organism>
<keyword evidence="11 13" id="KW-0472">Membrane</keyword>
<feature type="transmembrane region" description="Helical" evidence="13">
    <location>
        <begin position="46"/>
        <end position="73"/>
    </location>
</feature>
<evidence type="ECO:0000256" key="5">
    <source>
        <dbReference type="ARBA" id="ARBA00022692"/>
    </source>
</evidence>
<dbReference type="PANTHER" id="PTHR13269:SF6">
    <property type="entry name" value="NUCLEOPORIN NDC1"/>
    <property type="match status" value="1"/>
</dbReference>
<evidence type="ECO:0000256" key="13">
    <source>
        <dbReference type="SAM" id="Phobius"/>
    </source>
</evidence>
<evidence type="ECO:0000313" key="14">
    <source>
        <dbReference type="EMBL" id="CAE0493653.1"/>
    </source>
</evidence>
<gene>
    <name evidence="14" type="ORF">DTER00134_LOCUS8726</name>
</gene>
<keyword evidence="4" id="KW-0813">Transport</keyword>
<comment type="subcellular location">
    <subcellularLocation>
        <location evidence="1">Nucleus membrane</location>
        <topology evidence="1">Multi-pass membrane protein</topology>
    </subcellularLocation>
    <subcellularLocation>
        <location evidence="2">Nucleus</location>
        <location evidence="2">Nuclear pore complex</location>
    </subcellularLocation>
</comment>
<dbReference type="GO" id="GO:0006999">
    <property type="term" value="P:nuclear pore organization"/>
    <property type="evidence" value="ECO:0007669"/>
    <property type="project" value="TreeGrafter"/>
</dbReference>
<feature type="transmembrane region" description="Helical" evidence="13">
    <location>
        <begin position="152"/>
        <end position="173"/>
    </location>
</feature>
<dbReference type="GO" id="GO:0030674">
    <property type="term" value="F:protein-macromolecule adaptor activity"/>
    <property type="evidence" value="ECO:0007669"/>
    <property type="project" value="TreeGrafter"/>
</dbReference>
<accession>A0A7S3QV91</accession>
<evidence type="ECO:0000256" key="2">
    <source>
        <dbReference type="ARBA" id="ARBA00004567"/>
    </source>
</evidence>
<keyword evidence="7" id="KW-0653">Protein transport</keyword>
<sequence length="566" mass="60654">MVMPLLDDTYAELQIWSLIGAATWFSPVFWIACSAWALALPPAGSFALSSAVCSSFACLGGYLLLWLVQLGLLLAHHAVQSPYEAPPVQVPRLGLHGRSWPCVFAARVLLRSRKLKDVAAMGTLLGGTAASAAVFVYSYPRMRSPQTLVPPSFTFSCVFGGALGLVYTLQHLLRCCDVLAFPFIHRHRYFRIRHSLPGALTASLQVTSLALLLAFVLKPSAAGAASSIGNGGGSSEGHSIVWFGVVLSRHLSALLTAFHAGSLWVFGWLAGHAPLSIVLTEPPRLVQQCEGAQGAAETLLKALGSSSSTLQDHTLAEFAEIAEGTTAAHASRRADIFADETGRLGWTPLAGFLVEELREFAGTLGAALSAMTGENVAAAKSSASRPPRVQWNVLSAAGAFGGAKVGKEQDRAAWSVRAKYYRVCFCLRALSGMTAASRAEDRFGVVLLCEPVLADVLASLLSTVLALQQYTKQESSFSSRSHPWLPRPIQRVVRLLGLPSHPTLQQPELCAHALEDVARTTTYRVVRTFGPSLVPLLKECRMPPALPQATTNDLARLLQGMLSHQE</sequence>
<evidence type="ECO:0008006" key="15">
    <source>
        <dbReference type="Google" id="ProtNLM"/>
    </source>
</evidence>
<feature type="transmembrane region" description="Helical" evidence="13">
    <location>
        <begin position="122"/>
        <end position="140"/>
    </location>
</feature>
<keyword evidence="10" id="KW-0906">Nuclear pore complex</keyword>
<evidence type="ECO:0000256" key="10">
    <source>
        <dbReference type="ARBA" id="ARBA00023132"/>
    </source>
</evidence>
<evidence type="ECO:0000256" key="4">
    <source>
        <dbReference type="ARBA" id="ARBA00022448"/>
    </source>
</evidence>
<evidence type="ECO:0000256" key="11">
    <source>
        <dbReference type="ARBA" id="ARBA00023136"/>
    </source>
</evidence>
<name>A0A7S3QV91_DUNTE</name>
<keyword evidence="6" id="KW-0509">mRNA transport</keyword>
<evidence type="ECO:0000256" key="8">
    <source>
        <dbReference type="ARBA" id="ARBA00022989"/>
    </source>
</evidence>
<keyword evidence="9" id="KW-0811">Translocation</keyword>
<dbReference type="GO" id="GO:0031965">
    <property type="term" value="C:nuclear membrane"/>
    <property type="evidence" value="ECO:0007669"/>
    <property type="project" value="UniProtKB-SubCell"/>
</dbReference>
<evidence type="ECO:0000256" key="1">
    <source>
        <dbReference type="ARBA" id="ARBA00004232"/>
    </source>
</evidence>
<feature type="transmembrane region" description="Helical" evidence="13">
    <location>
        <begin position="15"/>
        <end position="39"/>
    </location>
</feature>
<dbReference type="InterPro" id="IPR019049">
    <property type="entry name" value="Nucleoporin_prot_Ndc1/Nup"/>
</dbReference>
<dbReference type="GO" id="GO:0051028">
    <property type="term" value="P:mRNA transport"/>
    <property type="evidence" value="ECO:0007669"/>
    <property type="project" value="UniProtKB-KW"/>
</dbReference>
<evidence type="ECO:0000256" key="7">
    <source>
        <dbReference type="ARBA" id="ARBA00022927"/>
    </source>
</evidence>
<dbReference type="AlphaFoldDB" id="A0A7S3QV91"/>
<dbReference type="GO" id="GO:0015031">
    <property type="term" value="P:protein transport"/>
    <property type="evidence" value="ECO:0007669"/>
    <property type="project" value="UniProtKB-KW"/>
</dbReference>
<keyword evidence="8 13" id="KW-1133">Transmembrane helix</keyword>
<evidence type="ECO:0000256" key="6">
    <source>
        <dbReference type="ARBA" id="ARBA00022816"/>
    </source>
</evidence>
<keyword evidence="5 13" id="KW-0812">Transmembrane</keyword>
<dbReference type="GO" id="GO:0070762">
    <property type="term" value="C:nuclear pore transmembrane ring"/>
    <property type="evidence" value="ECO:0007669"/>
    <property type="project" value="TreeGrafter"/>
</dbReference>
<keyword evidence="12" id="KW-0539">Nucleus</keyword>
<reference evidence="14" key="1">
    <citation type="submission" date="2021-01" db="EMBL/GenBank/DDBJ databases">
        <authorList>
            <person name="Corre E."/>
            <person name="Pelletier E."/>
            <person name="Niang G."/>
            <person name="Scheremetjew M."/>
            <person name="Finn R."/>
            <person name="Kale V."/>
            <person name="Holt S."/>
            <person name="Cochrane G."/>
            <person name="Meng A."/>
            <person name="Brown T."/>
            <person name="Cohen L."/>
        </authorList>
    </citation>
    <scope>NUCLEOTIDE SEQUENCE</scope>
    <source>
        <strain evidence="14">CCMP1320</strain>
    </source>
</reference>
<dbReference type="Pfam" id="PF09531">
    <property type="entry name" value="Ndc1_Nup"/>
    <property type="match status" value="1"/>
</dbReference>
<comment type="similarity">
    <text evidence="3">Belongs to the NDC1 family.</text>
</comment>
<proteinExistence type="inferred from homology"/>
<dbReference type="PANTHER" id="PTHR13269">
    <property type="entry name" value="NUCLEOPORIN NDC1"/>
    <property type="match status" value="1"/>
</dbReference>
<protein>
    <recommendedName>
        <fullName evidence="15">Nucleoporin NDC1</fullName>
    </recommendedName>
</protein>
<evidence type="ECO:0000256" key="9">
    <source>
        <dbReference type="ARBA" id="ARBA00023010"/>
    </source>
</evidence>